<keyword evidence="13" id="KW-0675">Receptor</keyword>
<evidence type="ECO:0000256" key="10">
    <source>
        <dbReference type="SAM" id="SignalP"/>
    </source>
</evidence>
<name>C8PIS9_9BACT</name>
<dbReference type="RefSeq" id="WP_005871666.1">
    <property type="nucleotide sequence ID" value="NZ_ACYG01000027.1"/>
</dbReference>
<dbReference type="Gene3D" id="2.170.130.10">
    <property type="entry name" value="TonB-dependent receptor, plug domain"/>
    <property type="match status" value="1"/>
</dbReference>
<dbReference type="CDD" id="cd01347">
    <property type="entry name" value="ligand_gated_channel"/>
    <property type="match status" value="1"/>
</dbReference>
<dbReference type="InterPro" id="IPR000531">
    <property type="entry name" value="Beta-barrel_TonB"/>
</dbReference>
<dbReference type="OrthoDB" id="9760333at2"/>
<dbReference type="InterPro" id="IPR039426">
    <property type="entry name" value="TonB-dep_rcpt-like"/>
</dbReference>
<dbReference type="PANTHER" id="PTHR32552:SF82">
    <property type="entry name" value="FCUA PROTEIN"/>
    <property type="match status" value="1"/>
</dbReference>
<feature type="domain" description="TonB-dependent receptor-like beta-barrel" evidence="11">
    <location>
        <begin position="289"/>
        <end position="701"/>
    </location>
</feature>
<dbReference type="Gene3D" id="2.40.170.20">
    <property type="entry name" value="TonB-dependent receptor, beta-barrel domain"/>
    <property type="match status" value="1"/>
</dbReference>
<feature type="chain" id="PRO_5002991117" evidence="10">
    <location>
        <begin position="22"/>
        <end position="749"/>
    </location>
</feature>
<feature type="domain" description="TonB-dependent receptor plug" evidence="12">
    <location>
        <begin position="72"/>
        <end position="169"/>
    </location>
</feature>
<comment type="similarity">
    <text evidence="8 9">Belongs to the TonB-dependent receptor family.</text>
</comment>
<dbReference type="InterPro" id="IPR036942">
    <property type="entry name" value="Beta-barrel_TonB_sf"/>
</dbReference>
<keyword evidence="7 8" id="KW-0998">Cell outer membrane</keyword>
<dbReference type="GO" id="GO:0009279">
    <property type="term" value="C:cell outer membrane"/>
    <property type="evidence" value="ECO:0007669"/>
    <property type="project" value="UniProtKB-SubCell"/>
</dbReference>
<dbReference type="Proteomes" id="UP000005709">
    <property type="component" value="Unassembled WGS sequence"/>
</dbReference>
<dbReference type="Pfam" id="PF07715">
    <property type="entry name" value="Plug"/>
    <property type="match status" value="1"/>
</dbReference>
<feature type="signal peptide" evidence="10">
    <location>
        <begin position="1"/>
        <end position="21"/>
    </location>
</feature>
<dbReference type="InterPro" id="IPR012910">
    <property type="entry name" value="Plug_dom"/>
</dbReference>
<organism evidence="13 14">
    <name type="scientific">Campylobacter gracilis RM3268</name>
    <dbReference type="NCBI Taxonomy" id="553220"/>
    <lineage>
        <taxon>Bacteria</taxon>
        <taxon>Pseudomonadati</taxon>
        <taxon>Campylobacterota</taxon>
        <taxon>Epsilonproteobacteria</taxon>
        <taxon>Campylobacterales</taxon>
        <taxon>Campylobacteraceae</taxon>
        <taxon>Campylobacter</taxon>
    </lineage>
</organism>
<dbReference type="GO" id="GO:0015344">
    <property type="term" value="F:siderophore uptake transmembrane transporter activity"/>
    <property type="evidence" value="ECO:0007669"/>
    <property type="project" value="TreeGrafter"/>
</dbReference>
<keyword evidence="3 8" id="KW-1134">Transmembrane beta strand</keyword>
<protein>
    <submittedName>
        <fullName evidence="13">TonB-dependent siderophore receptor</fullName>
    </submittedName>
</protein>
<evidence type="ECO:0000256" key="5">
    <source>
        <dbReference type="ARBA" id="ARBA00023077"/>
    </source>
</evidence>
<evidence type="ECO:0000256" key="2">
    <source>
        <dbReference type="ARBA" id="ARBA00022448"/>
    </source>
</evidence>
<dbReference type="Pfam" id="PF00593">
    <property type="entry name" value="TonB_dep_Rec_b-barrel"/>
    <property type="match status" value="1"/>
</dbReference>
<keyword evidence="2 8" id="KW-0813">Transport</keyword>
<dbReference type="eggNOG" id="COG4774">
    <property type="taxonomic scope" value="Bacteria"/>
</dbReference>
<evidence type="ECO:0000256" key="3">
    <source>
        <dbReference type="ARBA" id="ARBA00022452"/>
    </source>
</evidence>
<dbReference type="STRING" id="824.CGRAC_1003"/>
<reference evidence="13 14" key="1">
    <citation type="submission" date="2009-07" db="EMBL/GenBank/DDBJ databases">
        <authorList>
            <person name="Madupu R."/>
            <person name="Sebastian Y."/>
            <person name="Durkin A.S."/>
            <person name="Torralba M."/>
            <person name="Methe B."/>
            <person name="Sutton G.G."/>
            <person name="Strausberg R.L."/>
            <person name="Nelson K.E."/>
        </authorList>
    </citation>
    <scope>NUCLEOTIDE SEQUENCE [LARGE SCALE GENOMIC DNA]</scope>
    <source>
        <strain evidence="13 14">RM3268</strain>
    </source>
</reference>
<keyword evidence="14" id="KW-1185">Reference proteome</keyword>
<dbReference type="InterPro" id="IPR037066">
    <property type="entry name" value="Plug_dom_sf"/>
</dbReference>
<evidence type="ECO:0000256" key="9">
    <source>
        <dbReference type="RuleBase" id="RU003357"/>
    </source>
</evidence>
<accession>C8PIS9</accession>
<dbReference type="PANTHER" id="PTHR32552">
    <property type="entry name" value="FERRICHROME IRON RECEPTOR-RELATED"/>
    <property type="match status" value="1"/>
</dbReference>
<gene>
    <name evidence="13" type="ORF">CAMGR0001_1128</name>
</gene>
<comment type="subcellular location">
    <subcellularLocation>
        <location evidence="1 8">Cell outer membrane</location>
        <topology evidence="1 8">Multi-pass membrane protein</topology>
    </subcellularLocation>
</comment>
<evidence type="ECO:0000256" key="4">
    <source>
        <dbReference type="ARBA" id="ARBA00022692"/>
    </source>
</evidence>
<keyword evidence="6 8" id="KW-0472">Membrane</keyword>
<evidence type="ECO:0000256" key="8">
    <source>
        <dbReference type="PROSITE-ProRule" id="PRU01360"/>
    </source>
</evidence>
<dbReference type="SUPFAM" id="SSF56935">
    <property type="entry name" value="Porins"/>
    <property type="match status" value="1"/>
</dbReference>
<comment type="caution">
    <text evidence="13">The sequence shown here is derived from an EMBL/GenBank/DDBJ whole genome shotgun (WGS) entry which is preliminary data.</text>
</comment>
<evidence type="ECO:0000313" key="13">
    <source>
        <dbReference type="EMBL" id="EEV16834.1"/>
    </source>
</evidence>
<proteinExistence type="inferred from homology"/>
<dbReference type="EMBL" id="ACYG01000027">
    <property type="protein sequence ID" value="EEV16834.1"/>
    <property type="molecule type" value="Genomic_DNA"/>
</dbReference>
<sequence>MKFKISLAACMCLLCSSLAAAQSGGNSAPEKSQNMGVIEVNSVGDNISESGIDEGFLSKNVQQGMLAGKRALDLPYQINTISKEIMNHQGVTGYEEAVKYFPSAQIQMRGGATVGRPQTRGFEGSVVGNSFWDGFYTISTTAIPMAMFESFQVQNGVAGSLYGAQNPVGIFSYTRKRPVKDQYIIWSDYMSRSNLGLGLDLSDKFEKFGYRTVFYGSNGDRQPKGSNLQRRLASVTMEFYPTGDLTFETAASYYEHNTKGFAGQFALGVRDGKIVDGMELPKAVDSSKRGLGQSFGGMHLKTTTASAKFKFTPTDKWYLEGGFQFQRADRDTHGVVNYILPSTHPQYTKPGDYKTRHSGGATAAYRFDLPSGYLKANTQFNTGDIEHDFSVQTNGYHWTQDRYKNASTNYTSPTIGNIYDPKILNYTGARRGSGLYHYAVLDMYNVSVLDDITINDKFDVMLSASKAWMRQESYNARQQRLVKAYSDSGYSWASSLIFHPIEDASIYYTYADSLQQGSTYVYNSGPHNGEVSSTSPYRSKQHEIGAKIRVADMIDFSVAYFDIRRPIAYLNSSTGIYGINGEQRNRGFEFMSGGRITQNLSVLGGFTYIDPKMHNVSIAGANRKVANGIPKLNANLMLDYVIPGTDKLAISTNFHYTSKMYLDDLNTQHTPSFFVTDLGIRYTSERLLGDKTTLRFNVNNVFNKKYWAGMYPASADGAGGLNVTSVLGSANGVTLGESRSFMLSAEIKF</sequence>
<evidence type="ECO:0000256" key="6">
    <source>
        <dbReference type="ARBA" id="ARBA00023136"/>
    </source>
</evidence>
<evidence type="ECO:0000259" key="12">
    <source>
        <dbReference type="Pfam" id="PF07715"/>
    </source>
</evidence>
<dbReference type="AlphaFoldDB" id="C8PIS9"/>
<evidence type="ECO:0000313" key="14">
    <source>
        <dbReference type="Proteomes" id="UP000005709"/>
    </source>
</evidence>
<keyword evidence="10" id="KW-0732">Signal</keyword>
<dbReference type="PROSITE" id="PS52016">
    <property type="entry name" value="TONB_DEPENDENT_REC_3"/>
    <property type="match status" value="1"/>
</dbReference>
<evidence type="ECO:0000256" key="7">
    <source>
        <dbReference type="ARBA" id="ARBA00023237"/>
    </source>
</evidence>
<keyword evidence="4 8" id="KW-0812">Transmembrane</keyword>
<evidence type="ECO:0000259" key="11">
    <source>
        <dbReference type="Pfam" id="PF00593"/>
    </source>
</evidence>
<keyword evidence="5 9" id="KW-0798">TonB box</keyword>
<evidence type="ECO:0000256" key="1">
    <source>
        <dbReference type="ARBA" id="ARBA00004571"/>
    </source>
</evidence>